<proteinExistence type="inferred from homology"/>
<comment type="caution">
    <text evidence="3">The sequence shown here is derived from an EMBL/GenBank/DDBJ whole genome shotgun (WGS) entry which is preliminary data.</text>
</comment>
<evidence type="ECO:0000256" key="2">
    <source>
        <dbReference type="RuleBase" id="RU362080"/>
    </source>
</evidence>
<evidence type="ECO:0000313" key="4">
    <source>
        <dbReference type="Proteomes" id="UP000295066"/>
    </source>
</evidence>
<dbReference type="PANTHER" id="PTHR33713">
    <property type="entry name" value="ANTITOXIN YAFN-RELATED"/>
    <property type="match status" value="1"/>
</dbReference>
<sequence length="92" mass="10320">MKLAANVKPVGYLKENADEIVRTLSERGGPLIITRDGEAKAVVQDIEEFERTQETLALLKILSLGRKQIEEGRVRPAAEVVSELRVNLKDHR</sequence>
<dbReference type="AlphaFoldDB" id="A0A4R8M2L6"/>
<dbReference type="InterPro" id="IPR051405">
    <property type="entry name" value="phD/YefM_antitoxin"/>
</dbReference>
<dbReference type="SUPFAM" id="SSF143120">
    <property type="entry name" value="YefM-like"/>
    <property type="match status" value="1"/>
</dbReference>
<dbReference type="InterPro" id="IPR006442">
    <property type="entry name" value="Antitoxin_Phd/YefM"/>
</dbReference>
<dbReference type="Gene3D" id="3.40.1620.10">
    <property type="entry name" value="YefM-like domain"/>
    <property type="match status" value="1"/>
</dbReference>
<comment type="function">
    <text evidence="2">Antitoxin component of a type II toxin-antitoxin (TA) system.</text>
</comment>
<reference evidence="3 4" key="1">
    <citation type="submission" date="2019-03" db="EMBL/GenBank/DDBJ databases">
        <title>Genomic Encyclopedia of Type Strains, Phase IV (KMG-IV): sequencing the most valuable type-strain genomes for metagenomic binning, comparative biology and taxonomic classification.</title>
        <authorList>
            <person name="Goeker M."/>
        </authorList>
    </citation>
    <scope>NUCLEOTIDE SEQUENCE [LARGE SCALE GENOMIC DNA]</scope>
    <source>
        <strain evidence="3 4">DSM 25964</strain>
    </source>
</reference>
<evidence type="ECO:0000313" key="3">
    <source>
        <dbReference type="EMBL" id="TDY58353.1"/>
    </source>
</evidence>
<dbReference type="RefSeq" id="WP_133958072.1">
    <property type="nucleotide sequence ID" value="NZ_SORI01000014.1"/>
</dbReference>
<dbReference type="NCBIfam" id="TIGR01552">
    <property type="entry name" value="phd_fam"/>
    <property type="match status" value="1"/>
</dbReference>
<dbReference type="EMBL" id="SORI01000014">
    <property type="protein sequence ID" value="TDY58353.1"/>
    <property type="molecule type" value="Genomic_DNA"/>
</dbReference>
<dbReference type="PANTHER" id="PTHR33713:SF11">
    <property type="entry name" value="PREVENT-HOST-DEATH FAMILY PROTEIN"/>
    <property type="match status" value="1"/>
</dbReference>
<organism evidence="3 4">
    <name type="scientific">Aminivibrio pyruvatiphilus</name>
    <dbReference type="NCBI Taxonomy" id="1005740"/>
    <lineage>
        <taxon>Bacteria</taxon>
        <taxon>Thermotogati</taxon>
        <taxon>Synergistota</taxon>
        <taxon>Synergistia</taxon>
        <taxon>Synergistales</taxon>
        <taxon>Aminobacteriaceae</taxon>
        <taxon>Aminivibrio</taxon>
    </lineage>
</organism>
<protein>
    <recommendedName>
        <fullName evidence="2">Antitoxin</fullName>
    </recommendedName>
</protein>
<evidence type="ECO:0000256" key="1">
    <source>
        <dbReference type="ARBA" id="ARBA00009981"/>
    </source>
</evidence>
<comment type="similarity">
    <text evidence="1 2">Belongs to the phD/YefM antitoxin family.</text>
</comment>
<gene>
    <name evidence="3" type="ORF">C8D99_11445</name>
</gene>
<accession>A0A4R8M2L6</accession>
<dbReference type="InterPro" id="IPR036165">
    <property type="entry name" value="YefM-like_sf"/>
</dbReference>
<name>A0A4R8M2L6_9BACT</name>
<dbReference type="OrthoDB" id="428373at2"/>
<dbReference type="Proteomes" id="UP000295066">
    <property type="component" value="Unassembled WGS sequence"/>
</dbReference>
<keyword evidence="4" id="KW-1185">Reference proteome</keyword>
<dbReference type="Pfam" id="PF02604">
    <property type="entry name" value="PhdYeFM_antitox"/>
    <property type="match status" value="1"/>
</dbReference>